<evidence type="ECO:0000256" key="16">
    <source>
        <dbReference type="SAM" id="SignalP"/>
    </source>
</evidence>
<keyword evidence="10" id="KW-0839">Vasoconstrictor</keyword>
<evidence type="ECO:0000313" key="18">
    <source>
        <dbReference type="EMBL" id="KAL2083697.1"/>
    </source>
</evidence>
<feature type="signal peptide" evidence="16">
    <location>
        <begin position="1"/>
        <end position="19"/>
    </location>
</feature>
<dbReference type="GO" id="GO:0005576">
    <property type="term" value="C:extracellular region"/>
    <property type="evidence" value="ECO:0007669"/>
    <property type="project" value="UniProtKB-SubCell"/>
</dbReference>
<evidence type="ECO:0000256" key="2">
    <source>
        <dbReference type="ARBA" id="ARBA00004613"/>
    </source>
</evidence>
<evidence type="ECO:0000313" key="19">
    <source>
        <dbReference type="Proteomes" id="UP001591681"/>
    </source>
</evidence>
<dbReference type="Proteomes" id="UP001591681">
    <property type="component" value="Unassembled WGS sequence"/>
</dbReference>
<dbReference type="InterPro" id="IPR000215">
    <property type="entry name" value="Serpin_fam"/>
</dbReference>
<keyword evidence="19" id="KW-1185">Reference proteome</keyword>
<dbReference type="AlphaFoldDB" id="A0ABD1J9A7"/>
<evidence type="ECO:0000256" key="15">
    <source>
        <dbReference type="RuleBase" id="RU000411"/>
    </source>
</evidence>
<keyword evidence="9" id="KW-0325">Glycoprotein</keyword>
<evidence type="ECO:0000256" key="3">
    <source>
        <dbReference type="ARBA" id="ARBA00009500"/>
    </source>
</evidence>
<evidence type="ECO:0000256" key="10">
    <source>
        <dbReference type="ARBA" id="ARBA00023322"/>
    </source>
</evidence>
<dbReference type="SMART" id="SM00093">
    <property type="entry name" value="SERPIN"/>
    <property type="match status" value="1"/>
</dbReference>
<dbReference type="Gene3D" id="2.30.39.10">
    <property type="entry name" value="Alpha-1-antitrypsin, domain 1"/>
    <property type="match status" value="1"/>
</dbReference>
<dbReference type="InterPro" id="IPR000227">
    <property type="entry name" value="Angiotensinogen"/>
</dbReference>
<evidence type="ECO:0000259" key="17">
    <source>
        <dbReference type="SMART" id="SM00093"/>
    </source>
</evidence>
<evidence type="ECO:0000256" key="11">
    <source>
        <dbReference type="ARBA" id="ARBA00029380"/>
    </source>
</evidence>
<evidence type="ECO:0000256" key="13">
    <source>
        <dbReference type="ARBA" id="ARBA00033182"/>
    </source>
</evidence>
<organism evidence="18 19">
    <name type="scientific">Coilia grayii</name>
    <name type="common">Gray's grenadier anchovy</name>
    <dbReference type="NCBI Taxonomy" id="363190"/>
    <lineage>
        <taxon>Eukaryota</taxon>
        <taxon>Metazoa</taxon>
        <taxon>Chordata</taxon>
        <taxon>Craniata</taxon>
        <taxon>Vertebrata</taxon>
        <taxon>Euteleostomi</taxon>
        <taxon>Actinopterygii</taxon>
        <taxon>Neopterygii</taxon>
        <taxon>Teleostei</taxon>
        <taxon>Clupei</taxon>
        <taxon>Clupeiformes</taxon>
        <taxon>Clupeoidei</taxon>
        <taxon>Engraulidae</taxon>
        <taxon>Coilinae</taxon>
        <taxon>Coilia</taxon>
    </lineage>
</organism>
<evidence type="ECO:0000256" key="12">
    <source>
        <dbReference type="ARBA" id="ARBA00029391"/>
    </source>
</evidence>
<dbReference type="InterPro" id="IPR042185">
    <property type="entry name" value="Serpin_sf_2"/>
</dbReference>
<accession>A0ABD1J9A7</accession>
<protein>
    <recommendedName>
        <fullName evidence="4">Angiotensinogen</fullName>
    </recommendedName>
    <alternativeName>
        <fullName evidence="13">Serpin A8</fullName>
    </alternativeName>
</protein>
<dbReference type="SUPFAM" id="SSF56574">
    <property type="entry name" value="Serpins"/>
    <property type="match status" value="1"/>
</dbReference>
<evidence type="ECO:0000256" key="6">
    <source>
        <dbReference type="ARBA" id="ARBA00022729"/>
    </source>
</evidence>
<keyword evidence="7" id="KW-0838">Vasoactive</keyword>
<comment type="function">
    <text evidence="11">Stimulates aldosterone release.</text>
</comment>
<dbReference type="InterPro" id="IPR023795">
    <property type="entry name" value="Serpin_CS"/>
</dbReference>
<dbReference type="PRINTS" id="PR00654">
    <property type="entry name" value="ANGIOTENSNGN"/>
</dbReference>
<evidence type="ECO:0000256" key="14">
    <source>
        <dbReference type="ARBA" id="ARBA00046068"/>
    </source>
</evidence>
<feature type="chain" id="PRO_5044772491" description="Angiotensinogen" evidence="16">
    <location>
        <begin position="20"/>
        <end position="453"/>
    </location>
</feature>
<evidence type="ECO:0000256" key="8">
    <source>
        <dbReference type="ARBA" id="ARBA00023157"/>
    </source>
</evidence>
<feature type="domain" description="Serpin" evidence="17">
    <location>
        <begin position="93"/>
        <end position="451"/>
    </location>
</feature>
<comment type="function">
    <text evidence="12">Is a ligand for the G-protein coupled receptor MAS1. Has vasodilator and antidiuretic effects. Has an antithrombotic effect that involves MAS1-mediated release of nitric oxide from platelets.</text>
</comment>
<dbReference type="Gene3D" id="3.30.497.10">
    <property type="entry name" value="Antithrombin, subunit I, domain 2"/>
    <property type="match status" value="1"/>
</dbReference>
<dbReference type="PROSITE" id="PS00284">
    <property type="entry name" value="SERPIN"/>
    <property type="match status" value="1"/>
</dbReference>
<sequence length="453" mass="51468">MQKMVLYLVLVCFLDFGLANRVYVHPFNLFALGNGSCEVFQSKEPDPEVLKAPLISLQDKLEPDLRNLSDGSGMENSTQRKEMLANLQNSLGLRMYNSLTKSQRHTNTLFSPMHAFGTLVTLYLGASKRTAASYQDLLGIVKHSERPDCVYLFDGHKVLLTLQEMNALMDSARDELTTIVWSFISQTAEISKDFMRGAQDFCDASYTRSVDFSKPEEAEVVVNNFIQKTSDGDIKQIFQNLSKTTNFLFASSVHFKGSWRTFQPEAISMQEFKVDEQTTVSVPLMTHTGKYEYFDDKAKKCTVVKLALSKRAYMLLVLPHEGTNAQDIELQHNDISTWYQNLKEGYLELSLPKFSLTALTDLRSVLTSMGVDRYLFGSDVKYRRLSNKEKFTVDKVFNKVVFQMSEEESKVSPKMEDGEVPLKLTVNRPFLFAIFEGNFNAILMMGKIRSPAV</sequence>
<dbReference type="PANTHER" id="PTHR11461:SF13">
    <property type="entry name" value="ANGIOTENSINOGEN"/>
    <property type="match status" value="1"/>
</dbReference>
<evidence type="ECO:0000256" key="1">
    <source>
        <dbReference type="ARBA" id="ARBA00002747"/>
    </source>
</evidence>
<dbReference type="EMBL" id="JBHFQA010000018">
    <property type="protein sequence ID" value="KAL2083697.1"/>
    <property type="molecule type" value="Genomic_DNA"/>
</dbReference>
<evidence type="ECO:0000256" key="5">
    <source>
        <dbReference type="ARBA" id="ARBA00022525"/>
    </source>
</evidence>
<evidence type="ECO:0000256" key="9">
    <source>
        <dbReference type="ARBA" id="ARBA00023180"/>
    </source>
</evidence>
<name>A0ABD1J9A7_9TELE</name>
<dbReference type="InterPro" id="IPR036186">
    <property type="entry name" value="Serpin_sf"/>
</dbReference>
<comment type="caution">
    <text evidence="18">The sequence shown here is derived from an EMBL/GenBank/DDBJ whole genome shotgun (WGS) entry which is preliminary data.</text>
</comment>
<comment type="function">
    <text evidence="14">Acts directly on vascular smooth muscle as a potent vasoconstrictor, affects cardiac contractility and heart rate through its action on the sympathetic nervous system, and alters renal sodium and water absorption through its ability to stimulate the zona glomerulosa cells of the adrenal cortex to synthesize and secrete aldosterone. Acts by binding to angiotensin receptors AGTR1 and AGTR2. Also binds the DEAR/FBXW7-AS1 receptor.</text>
</comment>
<dbReference type="InterPro" id="IPR042178">
    <property type="entry name" value="Serpin_sf_1"/>
</dbReference>
<comment type="similarity">
    <text evidence="3 15">Belongs to the serpin family.</text>
</comment>
<dbReference type="Pfam" id="PF00079">
    <property type="entry name" value="Serpin"/>
    <property type="match status" value="1"/>
</dbReference>
<evidence type="ECO:0000256" key="7">
    <source>
        <dbReference type="ARBA" id="ARBA00022858"/>
    </source>
</evidence>
<dbReference type="GO" id="GO:0042310">
    <property type="term" value="P:vasoconstriction"/>
    <property type="evidence" value="ECO:0007669"/>
    <property type="project" value="UniProtKB-KW"/>
</dbReference>
<keyword evidence="6 16" id="KW-0732">Signal</keyword>
<gene>
    <name evidence="18" type="ORF">ACEWY4_021470</name>
</gene>
<comment type="subcellular location">
    <subcellularLocation>
        <location evidence="2">Secreted</location>
    </subcellularLocation>
</comment>
<dbReference type="InterPro" id="IPR023796">
    <property type="entry name" value="Serpin_dom"/>
</dbReference>
<comment type="function">
    <text evidence="1">Essential component of the renin-angiotensin system (RAS), a potent regulator of blood pressure, body fluid and electrolyte homeostasis.</text>
</comment>
<dbReference type="PANTHER" id="PTHR11461">
    <property type="entry name" value="SERINE PROTEASE INHIBITOR, SERPIN"/>
    <property type="match status" value="1"/>
</dbReference>
<reference evidence="18 19" key="1">
    <citation type="submission" date="2024-09" db="EMBL/GenBank/DDBJ databases">
        <title>A chromosome-level genome assembly of Gray's grenadier anchovy, Coilia grayii.</title>
        <authorList>
            <person name="Fu Z."/>
        </authorList>
    </citation>
    <scope>NUCLEOTIDE SEQUENCE [LARGE SCALE GENOMIC DNA]</scope>
    <source>
        <strain evidence="18">G4</strain>
        <tissue evidence="18">Muscle</tissue>
    </source>
</reference>
<proteinExistence type="inferred from homology"/>
<evidence type="ECO:0000256" key="4">
    <source>
        <dbReference type="ARBA" id="ARBA00015105"/>
    </source>
</evidence>
<keyword evidence="8" id="KW-1015">Disulfide bond</keyword>
<keyword evidence="5" id="KW-0964">Secreted</keyword>